<evidence type="ECO:0000259" key="1">
    <source>
        <dbReference type="Pfam" id="PF18803"/>
    </source>
</evidence>
<reference evidence="2" key="2">
    <citation type="submission" date="2020-11" db="EMBL/GenBank/DDBJ databases">
        <authorList>
            <consortium name="DOE Joint Genome Institute"/>
            <person name="Kuo A."/>
            <person name="Miyauchi S."/>
            <person name="Kiss E."/>
            <person name="Drula E."/>
            <person name="Kohler A."/>
            <person name="Sanchez-Garcia M."/>
            <person name="Andreopoulos B."/>
            <person name="Barry K.W."/>
            <person name="Bonito G."/>
            <person name="Buee M."/>
            <person name="Carver A."/>
            <person name="Chen C."/>
            <person name="Cichocki N."/>
            <person name="Clum A."/>
            <person name="Culley D."/>
            <person name="Crous P.W."/>
            <person name="Fauchery L."/>
            <person name="Girlanda M."/>
            <person name="Hayes R."/>
            <person name="Keri Z."/>
            <person name="Labutti K."/>
            <person name="Lipzen A."/>
            <person name="Lombard V."/>
            <person name="Magnuson J."/>
            <person name="Maillard F."/>
            <person name="Morin E."/>
            <person name="Murat C."/>
            <person name="Nolan M."/>
            <person name="Ohm R."/>
            <person name="Pangilinan J."/>
            <person name="Pereira M."/>
            <person name="Perotto S."/>
            <person name="Peter M."/>
            <person name="Riley R."/>
            <person name="Sitrit Y."/>
            <person name="Stielow B."/>
            <person name="Szollosi G."/>
            <person name="Zifcakova L."/>
            <person name="Stursova M."/>
            <person name="Spatafora J.W."/>
            <person name="Tedersoo L."/>
            <person name="Vaario L.-M."/>
            <person name="Yamada A."/>
            <person name="Yan M."/>
            <person name="Wang P."/>
            <person name="Xu J."/>
            <person name="Bruns T."/>
            <person name="Baldrian P."/>
            <person name="Vilgalys R."/>
            <person name="Henrissat B."/>
            <person name="Grigoriev I.V."/>
            <person name="Hibbett D."/>
            <person name="Nagy L.G."/>
            <person name="Martin F.M."/>
        </authorList>
    </citation>
    <scope>NUCLEOTIDE SEQUENCE</scope>
    <source>
        <strain evidence="2">UH-Tt-Lm1</strain>
    </source>
</reference>
<keyword evidence="3" id="KW-1185">Reference proteome</keyword>
<dbReference type="InterPro" id="IPR041457">
    <property type="entry name" value="CxC2_KDZ-assoc"/>
</dbReference>
<dbReference type="PANTHER" id="PTHR33096:SF1">
    <property type="entry name" value="CXC1-LIKE CYSTEINE CLUSTER ASSOCIATED WITH KDZ TRANSPOSASES DOMAIN-CONTAINING PROTEIN"/>
    <property type="match status" value="1"/>
</dbReference>
<name>A0A9P6HFB2_9AGAM</name>
<feature type="non-terminal residue" evidence="2">
    <location>
        <position position="1"/>
    </location>
</feature>
<proteinExistence type="predicted"/>
<comment type="caution">
    <text evidence="2">The sequence shown here is derived from an EMBL/GenBank/DDBJ whole genome shotgun (WGS) entry which is preliminary data.</text>
</comment>
<dbReference type="Proteomes" id="UP000736335">
    <property type="component" value="Unassembled WGS sequence"/>
</dbReference>
<gene>
    <name evidence="2" type="ORF">BJ322DRAFT_1007773</name>
</gene>
<sequence>CVECTTNANHRCLSCFSGKVMCKGCLASCHANVPLHKIQSWNGKFFDDTTLTAAGLIVHLGHHAGDTCPTTSPRRDLMVFDLSGVHRLVVRYCRCADAPPKCIQLLRARWFPATIDRPATVFAFDILDFFCKLQNQNKCNPYDFYHAIIQRSDAAGLNPEIHCYNEITLVFRLWSHLQLLKRSGAVHHSPAVESLPAGSAAISCPACPQPGKNMINLPDSELWKNTLFLGIDACFKLKLKDRGFNDPDLSTGLAYMVNEELYQAHLGANTDVTEPISTCGPDLHAVNQAYTKLSQGYAVTGVAAVSCRHAFVRPKGVVDLQKGEKYINIDYAVASTLTDDINAGITDVVVTYDIGCQWSKNLVHRLSNCPSMPPLNIQSLHSFRVAVPKFHIIGHGASCQAKFNLAYMDGVGMTHGETVETIWSHSTSLATWSRENGPAARHLILDDHWAGWNWRKVVGLRTQLKDALERASNWAQVQRKAADSMTVAWPEFVPDWRKMLLAYKQDRSKPNPFAEPDPSDALDRLKDQLSREDLETQRLGMDFPHEMSPAVFLEHALNIEAAQRRFKAKDHGGIRGSTTPLLEHRRSLSKDIANLRIPQRLYMPDSMSLVDADPILLADHPENIELWLPSALPTASHNTQHVNSLLQLEYRLRYAQAADALHGIRHSRRLIRTVLTKMQSHITNTQRTTTRSDSLFNKAKTKQARAVATYRAARKVIANLAPNEEFGPWKKTLLELTDADIRGPGREESEPSESRFVQSWIWVTGSKVSTSFEDPDLHATLRVEWCKAQERAKRYEEEVELVVEEMRRTLATFEWNAGEWETRAISPPSITDPPLDATTALGIAAYAYEQANIQRRMINTFVRTWYPTLEELSLGFSWLSAYPRPSSPRTKRCRLPSNVQLYYPTLQVDALDDDADVDDDMSFCVGPSNDH</sequence>
<evidence type="ECO:0000313" key="3">
    <source>
        <dbReference type="Proteomes" id="UP000736335"/>
    </source>
</evidence>
<dbReference type="PANTHER" id="PTHR33096">
    <property type="entry name" value="CXC2 DOMAIN-CONTAINING PROTEIN"/>
    <property type="match status" value="1"/>
</dbReference>
<feature type="domain" description="CxC2-like cysteine cluster KDZ transposase-associated" evidence="1">
    <location>
        <begin position="51"/>
        <end position="156"/>
    </location>
</feature>
<dbReference type="AlphaFoldDB" id="A0A9P6HFB2"/>
<dbReference type="EMBL" id="WIUZ02000009">
    <property type="protein sequence ID" value="KAF9784044.1"/>
    <property type="molecule type" value="Genomic_DNA"/>
</dbReference>
<reference evidence="2" key="1">
    <citation type="journal article" date="2020" name="Nat. Commun.">
        <title>Large-scale genome sequencing of mycorrhizal fungi provides insights into the early evolution of symbiotic traits.</title>
        <authorList>
            <person name="Miyauchi S."/>
            <person name="Kiss E."/>
            <person name="Kuo A."/>
            <person name="Drula E."/>
            <person name="Kohler A."/>
            <person name="Sanchez-Garcia M."/>
            <person name="Morin E."/>
            <person name="Andreopoulos B."/>
            <person name="Barry K.W."/>
            <person name="Bonito G."/>
            <person name="Buee M."/>
            <person name="Carver A."/>
            <person name="Chen C."/>
            <person name="Cichocki N."/>
            <person name="Clum A."/>
            <person name="Culley D."/>
            <person name="Crous P.W."/>
            <person name="Fauchery L."/>
            <person name="Girlanda M."/>
            <person name="Hayes R.D."/>
            <person name="Keri Z."/>
            <person name="LaButti K."/>
            <person name="Lipzen A."/>
            <person name="Lombard V."/>
            <person name="Magnuson J."/>
            <person name="Maillard F."/>
            <person name="Murat C."/>
            <person name="Nolan M."/>
            <person name="Ohm R.A."/>
            <person name="Pangilinan J."/>
            <person name="Pereira M.F."/>
            <person name="Perotto S."/>
            <person name="Peter M."/>
            <person name="Pfister S."/>
            <person name="Riley R."/>
            <person name="Sitrit Y."/>
            <person name="Stielow J.B."/>
            <person name="Szollosi G."/>
            <person name="Zifcakova L."/>
            <person name="Stursova M."/>
            <person name="Spatafora J.W."/>
            <person name="Tedersoo L."/>
            <person name="Vaario L.M."/>
            <person name="Yamada A."/>
            <person name="Yan M."/>
            <person name="Wang P."/>
            <person name="Xu J."/>
            <person name="Bruns T."/>
            <person name="Baldrian P."/>
            <person name="Vilgalys R."/>
            <person name="Dunand C."/>
            <person name="Henrissat B."/>
            <person name="Grigoriev I.V."/>
            <person name="Hibbett D."/>
            <person name="Nagy L.G."/>
            <person name="Martin F.M."/>
        </authorList>
    </citation>
    <scope>NUCLEOTIDE SEQUENCE</scope>
    <source>
        <strain evidence="2">UH-Tt-Lm1</strain>
    </source>
</reference>
<organism evidence="2 3">
    <name type="scientific">Thelephora terrestris</name>
    <dbReference type="NCBI Taxonomy" id="56493"/>
    <lineage>
        <taxon>Eukaryota</taxon>
        <taxon>Fungi</taxon>
        <taxon>Dikarya</taxon>
        <taxon>Basidiomycota</taxon>
        <taxon>Agaricomycotina</taxon>
        <taxon>Agaricomycetes</taxon>
        <taxon>Thelephorales</taxon>
        <taxon>Thelephoraceae</taxon>
        <taxon>Thelephora</taxon>
    </lineage>
</organism>
<evidence type="ECO:0000313" key="2">
    <source>
        <dbReference type="EMBL" id="KAF9784044.1"/>
    </source>
</evidence>
<dbReference type="Pfam" id="PF18758">
    <property type="entry name" value="KDZ"/>
    <property type="match status" value="1"/>
</dbReference>
<protein>
    <recommendedName>
        <fullName evidence="1">CxC2-like cysteine cluster KDZ transposase-associated domain-containing protein</fullName>
    </recommendedName>
</protein>
<dbReference type="Pfam" id="PF18803">
    <property type="entry name" value="CxC2"/>
    <property type="match status" value="1"/>
</dbReference>
<dbReference type="OrthoDB" id="3257613at2759"/>
<accession>A0A9P6HFB2</accession>
<dbReference type="InterPro" id="IPR040521">
    <property type="entry name" value="KDZ"/>
</dbReference>